<dbReference type="InterPro" id="IPR036591">
    <property type="entry name" value="YggU-like_sf"/>
</dbReference>
<dbReference type="Pfam" id="PF02594">
    <property type="entry name" value="DUF167"/>
    <property type="match status" value="1"/>
</dbReference>
<dbReference type="STRING" id="1470434.AZF00_17405"/>
<dbReference type="Gene3D" id="3.30.1200.10">
    <property type="entry name" value="YggU-like"/>
    <property type="match status" value="1"/>
</dbReference>
<evidence type="ECO:0000256" key="2">
    <source>
        <dbReference type="HAMAP-Rule" id="MF_00634"/>
    </source>
</evidence>
<dbReference type="HAMAP" id="MF_00634">
    <property type="entry name" value="UPF0235"/>
    <property type="match status" value="1"/>
</dbReference>
<accession>A0A127M9X3</accession>
<name>A0A127M9X3_9GAMM</name>
<dbReference type="AlphaFoldDB" id="A0A127M9X3"/>
<proteinExistence type="inferred from homology"/>
<dbReference type="KEGG" id="zal:AZF00_17405"/>
<dbReference type="Proteomes" id="UP000074119">
    <property type="component" value="Chromosome"/>
</dbReference>
<evidence type="ECO:0000313" key="3">
    <source>
        <dbReference type="EMBL" id="AMO69968.1"/>
    </source>
</evidence>
<evidence type="ECO:0000313" key="4">
    <source>
        <dbReference type="Proteomes" id="UP000074119"/>
    </source>
</evidence>
<gene>
    <name evidence="3" type="ORF">AZF00_17405</name>
</gene>
<organism evidence="3 4">
    <name type="scientific">Zhongshania aliphaticivorans</name>
    <dbReference type="NCBI Taxonomy" id="1470434"/>
    <lineage>
        <taxon>Bacteria</taxon>
        <taxon>Pseudomonadati</taxon>
        <taxon>Pseudomonadota</taxon>
        <taxon>Gammaproteobacteria</taxon>
        <taxon>Cellvibrionales</taxon>
        <taxon>Spongiibacteraceae</taxon>
        <taxon>Zhongshania</taxon>
    </lineage>
</organism>
<dbReference type="PANTHER" id="PTHR13420">
    <property type="entry name" value="UPF0235 PROTEIN C15ORF40"/>
    <property type="match status" value="1"/>
</dbReference>
<evidence type="ECO:0000256" key="1">
    <source>
        <dbReference type="ARBA" id="ARBA00010364"/>
    </source>
</evidence>
<sequence>MVSAQYYQWQDGDLVLFCHIQPKASANEFAGQHGDRLKIRITAAATDGKANAGLIAFVAAAFGVSKQRVSLSAGSQSRQKTLKIQAPTSIPEALADTVK</sequence>
<dbReference type="InterPro" id="IPR003746">
    <property type="entry name" value="DUF167"/>
</dbReference>
<comment type="similarity">
    <text evidence="1 2">Belongs to the UPF0235 family.</text>
</comment>
<dbReference type="RefSeq" id="WP_008252625.1">
    <property type="nucleotide sequence ID" value="NZ_CP014544.1"/>
</dbReference>
<dbReference type="SMART" id="SM01152">
    <property type="entry name" value="DUF167"/>
    <property type="match status" value="1"/>
</dbReference>
<dbReference type="GO" id="GO:0005737">
    <property type="term" value="C:cytoplasm"/>
    <property type="evidence" value="ECO:0007669"/>
    <property type="project" value="TreeGrafter"/>
</dbReference>
<protein>
    <recommendedName>
        <fullName evidence="2">UPF0235 protein AZF00_17405</fullName>
    </recommendedName>
</protein>
<dbReference type="SUPFAM" id="SSF69786">
    <property type="entry name" value="YggU-like"/>
    <property type="match status" value="1"/>
</dbReference>
<dbReference type="PANTHER" id="PTHR13420:SF7">
    <property type="entry name" value="UPF0235 PROTEIN C15ORF40"/>
    <property type="match status" value="1"/>
</dbReference>
<dbReference type="EMBL" id="CP014544">
    <property type="protein sequence ID" value="AMO69968.1"/>
    <property type="molecule type" value="Genomic_DNA"/>
</dbReference>
<reference evidence="3 4" key="1">
    <citation type="submission" date="2015-12" db="EMBL/GenBank/DDBJ databases">
        <authorList>
            <person name="Shamseldin A."/>
            <person name="Moawad H."/>
            <person name="Abd El-Rahim W.M."/>
            <person name="Sadowsky M.J."/>
        </authorList>
    </citation>
    <scope>NUCLEOTIDE SEQUENCE [LARGE SCALE GENOMIC DNA]</scope>
    <source>
        <strain evidence="3 4">SM2</strain>
    </source>
</reference>
<dbReference type="NCBIfam" id="TIGR00251">
    <property type="entry name" value="DUF167 family protein"/>
    <property type="match status" value="1"/>
</dbReference>